<proteinExistence type="predicted"/>
<dbReference type="EMBL" id="BART01022632">
    <property type="protein sequence ID" value="GAG98813.1"/>
    <property type="molecule type" value="Genomic_DNA"/>
</dbReference>
<evidence type="ECO:0000313" key="1">
    <source>
        <dbReference type="EMBL" id="GAG98813.1"/>
    </source>
</evidence>
<organism evidence="1">
    <name type="scientific">marine sediment metagenome</name>
    <dbReference type="NCBI Taxonomy" id="412755"/>
    <lineage>
        <taxon>unclassified sequences</taxon>
        <taxon>metagenomes</taxon>
        <taxon>ecological metagenomes</taxon>
    </lineage>
</organism>
<sequence length="142" mass="16617">MRFKLDYPLVVKNHDKFIIRNSSLLRTMGGGLILLSHPSKKRIKREKIIDKLNILYGGNKDEIISLWLKENYPEPLTTGEISKKSEISVEEVEDVIKKLLHLNKVINMSTGVSISDKPQYLLLTDFQRLRQEMFSYLEEYHL</sequence>
<comment type="caution">
    <text evidence="1">The sequence shown here is derived from an EMBL/GenBank/DDBJ whole genome shotgun (WGS) entry which is preliminary data.</text>
</comment>
<accession>X1CRS7</accession>
<reference evidence="1" key="1">
    <citation type="journal article" date="2014" name="Front. Microbiol.">
        <title>High frequency of phylogenetically diverse reductive dehalogenase-homologous genes in deep subseafloor sedimentary metagenomes.</title>
        <authorList>
            <person name="Kawai M."/>
            <person name="Futagami T."/>
            <person name="Toyoda A."/>
            <person name="Takaki Y."/>
            <person name="Nishi S."/>
            <person name="Hori S."/>
            <person name="Arai W."/>
            <person name="Tsubouchi T."/>
            <person name="Morono Y."/>
            <person name="Uchiyama I."/>
            <person name="Ito T."/>
            <person name="Fujiyama A."/>
            <person name="Inagaki F."/>
            <person name="Takami H."/>
        </authorList>
    </citation>
    <scope>NUCLEOTIDE SEQUENCE</scope>
    <source>
        <strain evidence="1">Expedition CK06-06</strain>
    </source>
</reference>
<dbReference type="AlphaFoldDB" id="X1CRS7"/>
<gene>
    <name evidence="1" type="ORF">S01H4_41391</name>
</gene>
<name>X1CRS7_9ZZZZ</name>
<feature type="non-terminal residue" evidence="1">
    <location>
        <position position="142"/>
    </location>
</feature>
<protein>
    <submittedName>
        <fullName evidence="1">Uncharacterized protein</fullName>
    </submittedName>
</protein>